<dbReference type="GO" id="GO:0046872">
    <property type="term" value="F:metal ion binding"/>
    <property type="evidence" value="ECO:0007669"/>
    <property type="project" value="UniProtKB-KW"/>
</dbReference>
<feature type="transmembrane region" description="Helical" evidence="12">
    <location>
        <begin position="712"/>
        <end position="733"/>
    </location>
</feature>
<accession>A0A1D2M196</accession>
<keyword evidence="9" id="KW-0408">Iron</keyword>
<dbReference type="Proteomes" id="UP000094527">
    <property type="component" value="Unassembled WGS sequence"/>
</dbReference>
<dbReference type="STRING" id="48709.A0A1D2M196"/>
<feature type="transmembrane region" description="Helical" evidence="12">
    <location>
        <begin position="526"/>
        <end position="548"/>
    </location>
</feature>
<dbReference type="SMART" id="SM00665">
    <property type="entry name" value="B561"/>
    <property type="match status" value="1"/>
</dbReference>
<evidence type="ECO:0000313" key="14">
    <source>
        <dbReference type="EMBL" id="ODM86722.1"/>
    </source>
</evidence>
<dbReference type="GO" id="GO:0020037">
    <property type="term" value="F:heme binding"/>
    <property type="evidence" value="ECO:0007669"/>
    <property type="project" value="TreeGrafter"/>
</dbReference>
<reference evidence="14 15" key="1">
    <citation type="journal article" date="2016" name="Genome Biol. Evol.">
        <title>Gene Family Evolution Reflects Adaptation to Soil Environmental Stressors in the Genome of the Collembolan Orchesella cincta.</title>
        <authorList>
            <person name="Faddeeva-Vakhrusheva A."/>
            <person name="Derks M.F."/>
            <person name="Anvar S.Y."/>
            <person name="Agamennone V."/>
            <person name="Suring W."/>
            <person name="Smit S."/>
            <person name="van Straalen N.M."/>
            <person name="Roelofs D."/>
        </authorList>
    </citation>
    <scope>NUCLEOTIDE SEQUENCE [LARGE SCALE GENOMIC DNA]</scope>
    <source>
        <tissue evidence="14">Mixed pool</tissue>
    </source>
</reference>
<dbReference type="PANTHER" id="PTHR15422:SF24">
    <property type="entry name" value="DOMON RELATED DOMAIN-CONTAINING PROTEIN"/>
    <property type="match status" value="1"/>
</dbReference>
<feature type="transmembrane region" description="Helical" evidence="12">
    <location>
        <begin position="600"/>
        <end position="627"/>
    </location>
</feature>
<keyword evidence="8 12" id="KW-1133">Transmembrane helix</keyword>
<protein>
    <recommendedName>
        <fullName evidence="11">ascorbate ferrireductase (transmembrane)</fullName>
        <ecNumber evidence="11">7.2.1.3</ecNumber>
    </recommendedName>
</protein>
<dbReference type="GO" id="GO:0140571">
    <property type="term" value="F:transmembrane ascorbate ferrireductase activity"/>
    <property type="evidence" value="ECO:0007669"/>
    <property type="project" value="UniProtKB-EC"/>
</dbReference>
<evidence type="ECO:0000256" key="4">
    <source>
        <dbReference type="ARBA" id="ARBA00022617"/>
    </source>
</evidence>
<proteinExistence type="predicted"/>
<keyword evidence="5 12" id="KW-0812">Transmembrane</keyword>
<dbReference type="EC" id="7.2.1.3" evidence="11"/>
<keyword evidence="4" id="KW-0349">Heme</keyword>
<keyword evidence="6" id="KW-0479">Metal-binding</keyword>
<dbReference type="GO" id="GO:0140575">
    <property type="term" value="F:transmembrane monodehydroascorbate reductase activity"/>
    <property type="evidence" value="ECO:0007669"/>
    <property type="project" value="InterPro"/>
</dbReference>
<dbReference type="CDD" id="cd08760">
    <property type="entry name" value="Cyt_b561_FRRS1_like"/>
    <property type="match status" value="1"/>
</dbReference>
<feature type="domain" description="Cytochrome b561" evidence="13">
    <location>
        <begin position="460"/>
        <end position="674"/>
    </location>
</feature>
<evidence type="ECO:0000256" key="11">
    <source>
        <dbReference type="ARBA" id="ARBA00024225"/>
    </source>
</evidence>
<evidence type="ECO:0000256" key="12">
    <source>
        <dbReference type="SAM" id="Phobius"/>
    </source>
</evidence>
<evidence type="ECO:0000256" key="10">
    <source>
        <dbReference type="ARBA" id="ARBA00023136"/>
    </source>
</evidence>
<dbReference type="GO" id="GO:0016020">
    <property type="term" value="C:membrane"/>
    <property type="evidence" value="ECO:0007669"/>
    <property type="project" value="UniProtKB-SubCell"/>
</dbReference>
<dbReference type="AlphaFoldDB" id="A0A1D2M196"/>
<dbReference type="InterPro" id="IPR006593">
    <property type="entry name" value="Cyt_b561/ferric_Rdtase_TM"/>
</dbReference>
<evidence type="ECO:0000313" key="15">
    <source>
        <dbReference type="Proteomes" id="UP000094527"/>
    </source>
</evidence>
<evidence type="ECO:0000256" key="9">
    <source>
        <dbReference type="ARBA" id="ARBA00023004"/>
    </source>
</evidence>
<feature type="transmembrane region" description="Helical" evidence="12">
    <location>
        <begin position="568"/>
        <end position="588"/>
    </location>
</feature>
<evidence type="ECO:0000256" key="6">
    <source>
        <dbReference type="ARBA" id="ARBA00022723"/>
    </source>
</evidence>
<feature type="transmembrane region" description="Helical" evidence="12">
    <location>
        <begin position="494"/>
        <end position="514"/>
    </location>
</feature>
<evidence type="ECO:0000256" key="1">
    <source>
        <dbReference type="ARBA" id="ARBA00001970"/>
    </source>
</evidence>
<dbReference type="PANTHER" id="PTHR15422">
    <property type="entry name" value="OS05G0565100 PROTEIN"/>
    <property type="match status" value="1"/>
</dbReference>
<dbReference type="EMBL" id="LJIJ01007492">
    <property type="protein sequence ID" value="ODM86722.1"/>
    <property type="molecule type" value="Genomic_DNA"/>
</dbReference>
<evidence type="ECO:0000256" key="3">
    <source>
        <dbReference type="ARBA" id="ARBA00022448"/>
    </source>
</evidence>
<dbReference type="PROSITE" id="PS50939">
    <property type="entry name" value="CYTOCHROME_B561"/>
    <property type="match status" value="1"/>
</dbReference>
<keyword evidence="3" id="KW-0813">Transport</keyword>
<name>A0A1D2M196_ORCCI</name>
<comment type="caution">
    <text evidence="14">The sequence shown here is derived from an EMBL/GenBank/DDBJ whole genome shotgun (WGS) entry which is preliminary data.</text>
</comment>
<comment type="subcellular location">
    <subcellularLocation>
        <location evidence="2">Membrane</location>
        <topology evidence="2">Multi-pass membrane protein</topology>
    </subcellularLocation>
</comment>
<evidence type="ECO:0000256" key="2">
    <source>
        <dbReference type="ARBA" id="ARBA00004141"/>
    </source>
</evidence>
<sequence length="742" mass="82950">LRSPLPNSNLVPPSQAVPEVSTSIGLKMSPGHGLLLVIFLFILGILMSPREYCSSEEQDMVVDSFCVSSGYNDKFYFSLGEDYMKSGINLKGFIRTHYGVHDGTLQPLKRSMFATLYAINTGNRFLAGHLAIKILINKDNFPNAAFRLAYLQMEDENTNAVGEFLQSPPCNGSFTATKVSTLFFNPCSQANPSDNQVPIALTYLWPDKIANKDVKEAVEGELGGAKVWELLTFARFSHTSCNKPKKVRIRAYVTNDNEIRLFPDGHYAVYRSRWVHPDWVGAADIVHPHEQDSCSLVEIADSEPGDKAPTPAPPVIPWIKMVDYSKTQGQNDPSWKTKHCKPIYHSLGFDYYGKNIEDWPIAFGKVGVRNLEDLKKTPSFAGRCKERQVGGNVDESVKNSYMHDCSAGLTENDNFTKYSEYLEKRKGCFESRDCLCQCRDTLDVYALGKGRPKCRGYIPKPRAGAAPGSILFLGYETTGPAGVSILTGRKAHGIVMTIISMTFVPISIMISRYFKETWLPRAHLQIVQVWYMVHVFAAFFTICLYVFGMTAMLRSRILLGHSWVTAAIYHRLLGQVTIILFVLVAVLGPLRPTSNSPFRMIIMMAHALLGGLYYILGMITVVLSQWIPGSPSADDTTCIYFTETFMAKSTYRVLPLVAGWLIIDFLFHVLFTVLQCMLDSRAGYKRKLLIPLLSILKGGEEHSTKGSKLRTLLFIIYCVLNVGISFTLIGFMIGSKEAVKFN</sequence>
<evidence type="ECO:0000256" key="8">
    <source>
        <dbReference type="ARBA" id="ARBA00022989"/>
    </source>
</evidence>
<keyword evidence="7" id="KW-0249">Electron transport</keyword>
<dbReference type="Gene3D" id="1.20.120.1770">
    <property type="match status" value="1"/>
</dbReference>
<dbReference type="OrthoDB" id="7733414at2759"/>
<feature type="transmembrane region" description="Helical" evidence="12">
    <location>
        <begin position="653"/>
        <end position="678"/>
    </location>
</feature>
<organism evidence="14 15">
    <name type="scientific">Orchesella cincta</name>
    <name type="common">Springtail</name>
    <name type="synonym">Podura cincta</name>
    <dbReference type="NCBI Taxonomy" id="48709"/>
    <lineage>
        <taxon>Eukaryota</taxon>
        <taxon>Metazoa</taxon>
        <taxon>Ecdysozoa</taxon>
        <taxon>Arthropoda</taxon>
        <taxon>Hexapoda</taxon>
        <taxon>Collembola</taxon>
        <taxon>Entomobryomorpha</taxon>
        <taxon>Entomobryoidea</taxon>
        <taxon>Orchesellidae</taxon>
        <taxon>Orchesellinae</taxon>
        <taxon>Orchesella</taxon>
    </lineage>
</organism>
<evidence type="ECO:0000259" key="13">
    <source>
        <dbReference type="PROSITE" id="PS50939"/>
    </source>
</evidence>
<evidence type="ECO:0000256" key="5">
    <source>
        <dbReference type="ARBA" id="ARBA00022692"/>
    </source>
</evidence>
<keyword evidence="15" id="KW-1185">Reference proteome</keyword>
<gene>
    <name evidence="14" type="ORF">Ocin01_19960</name>
</gene>
<comment type="cofactor">
    <cofactor evidence="1">
        <name>heme b</name>
        <dbReference type="ChEBI" id="CHEBI:60344"/>
    </cofactor>
</comment>
<dbReference type="InterPro" id="IPR045150">
    <property type="entry name" value="CYB561D1/2"/>
</dbReference>
<keyword evidence="10 12" id="KW-0472">Membrane</keyword>
<evidence type="ECO:0000256" key="7">
    <source>
        <dbReference type="ARBA" id="ARBA00022982"/>
    </source>
</evidence>
<feature type="non-terminal residue" evidence="14">
    <location>
        <position position="1"/>
    </location>
</feature>